<keyword evidence="2" id="KW-1185">Reference proteome</keyword>
<evidence type="ECO:0000313" key="1">
    <source>
        <dbReference type="EMBL" id="KAH7666114.1"/>
    </source>
</evidence>
<reference evidence="2" key="1">
    <citation type="journal article" date="2022" name="Nat. Commun.">
        <title>Chromosome evolution and the genetic basis of agronomically important traits in greater yam.</title>
        <authorList>
            <person name="Bredeson J.V."/>
            <person name="Lyons J.B."/>
            <person name="Oniyinde I.O."/>
            <person name="Okereke N.R."/>
            <person name="Kolade O."/>
            <person name="Nnabue I."/>
            <person name="Nwadili C.O."/>
            <person name="Hribova E."/>
            <person name="Parker M."/>
            <person name="Nwogha J."/>
            <person name="Shu S."/>
            <person name="Carlson J."/>
            <person name="Kariba R."/>
            <person name="Muthemba S."/>
            <person name="Knop K."/>
            <person name="Barton G.J."/>
            <person name="Sherwood A.V."/>
            <person name="Lopez-Montes A."/>
            <person name="Asiedu R."/>
            <person name="Jamnadass R."/>
            <person name="Muchugi A."/>
            <person name="Goodstein D."/>
            <person name="Egesi C.N."/>
            <person name="Featherston J."/>
            <person name="Asfaw A."/>
            <person name="Simpson G.G."/>
            <person name="Dolezel J."/>
            <person name="Hendre P.S."/>
            <person name="Van Deynze A."/>
            <person name="Kumar P.L."/>
            <person name="Obidiegwu J.E."/>
            <person name="Bhattacharjee R."/>
            <person name="Rokhsar D.S."/>
        </authorList>
    </citation>
    <scope>NUCLEOTIDE SEQUENCE [LARGE SCALE GENOMIC DNA]</scope>
    <source>
        <strain evidence="2">cv. TDa95/00328</strain>
    </source>
</reference>
<gene>
    <name evidence="1" type="ORF">IHE45_13G079900</name>
</gene>
<protein>
    <submittedName>
        <fullName evidence="1">HIT-like protein</fullName>
    </submittedName>
</protein>
<accession>A0ACB7UYW1</accession>
<dbReference type="EMBL" id="CM037023">
    <property type="protein sequence ID" value="KAH7666114.1"/>
    <property type="molecule type" value="Genomic_DNA"/>
</dbReference>
<comment type="caution">
    <text evidence="1">The sequence shown here is derived from an EMBL/GenBank/DDBJ whole genome shotgun (WGS) entry which is preliminary data.</text>
</comment>
<organism evidence="1 2">
    <name type="scientific">Dioscorea alata</name>
    <name type="common">Purple yam</name>
    <dbReference type="NCBI Taxonomy" id="55571"/>
    <lineage>
        <taxon>Eukaryota</taxon>
        <taxon>Viridiplantae</taxon>
        <taxon>Streptophyta</taxon>
        <taxon>Embryophyta</taxon>
        <taxon>Tracheophyta</taxon>
        <taxon>Spermatophyta</taxon>
        <taxon>Magnoliopsida</taxon>
        <taxon>Liliopsida</taxon>
        <taxon>Dioscoreales</taxon>
        <taxon>Dioscoreaceae</taxon>
        <taxon>Dioscorea</taxon>
    </lineage>
</organism>
<name>A0ACB7UYW1_DIOAL</name>
<sequence>MLAGVKFIPRDQLQTGKPQQDSGDDSSEEEKNKRGGSGRRKHEERRRSEKRVKKKKSLKKRYSSDEGSSGSSEGESNSFSDQEEEGRRRRRRRKKRDKDLLDDSYSSSDGHEKMKRRRDLKREKKKESRDFEEFSYDDEAREFDARNANELARKEMGLDWMLRSASKTEKKVEEVGEALEKPQVEEQVNRANLKELNPYLRNNGSGYPEDSAASESGAGQLLPSSVVGDGGASWRLKALKRAKEQAAREGQNFSEVVKERWGSLSQLAASVDSQRAAPTHAHLQSIRARKRGQTDKPDTVAGNESEKGAEEVRDHSRGYLREVSSRHPEMRKPKHDSLPWKKKKDQPESTSLIAEAFSGLTKFTNDGSFMETFLQSKGASDNSHASVSENDNGDKNVLSANSRDYDASSLANNQVLSANQLAAKILQLRMKGKHDEAEKLSKEMDTMIQQQDIGSKMTQKESNGSTSRYIKHGVSREHKREEDADLHLARKIMGNKKYSLSERADDEYDFDGEPTRKRKHKRDAAPNERTSAKRILTQHERCQFCFENPSRPKHLVISIANFTYMMLPQWQPVVQGHCCILPMQHESAIRTVDKNVLEEIRNFKKCLIRMFANQDKEVVFMETVIGLAKQQRHCLIECVPIPSQLAKQAPLYFKKAIDEAEDEWGQHEMKKLIQTSGNLRNVIPENFAYFHVEFGLDRGFVHVIDDDNNFRSNFGLNVIRGLLKLPEEDMHRRRRSEPLENQRQAAANFARDWEPFDWTKQLD</sequence>
<proteinExistence type="predicted"/>
<dbReference type="Proteomes" id="UP000827976">
    <property type="component" value="Chromosome 13"/>
</dbReference>
<evidence type="ECO:0000313" key="2">
    <source>
        <dbReference type="Proteomes" id="UP000827976"/>
    </source>
</evidence>